<dbReference type="PANTHER" id="PTHR22870">
    <property type="entry name" value="REGULATOR OF CHROMOSOME CONDENSATION"/>
    <property type="match status" value="1"/>
</dbReference>
<dbReference type="Gene3D" id="2.130.10.30">
    <property type="entry name" value="Regulator of chromosome condensation 1/beta-lactamase-inhibitor protein II"/>
    <property type="match status" value="1"/>
</dbReference>
<dbReference type="InterPro" id="IPR009091">
    <property type="entry name" value="RCC1/BLIP-II"/>
</dbReference>
<sequence>MIAAVDGQCFVWGSHAFVALDTMPPDSNFYSPTRVPIPYETPAVKVAAGFGFNVVMISNGEGIYGWGRNDRGQLGIGYSRKSVRDEPVFIPLPKTMKLPLTVRHVATGTDYVVLCVSPAKGCIYTWGAHRITDPPPEKSDGTGDKGKDPSGGGGNVNPFMRFKQPDKKAAAKGGAGGAAKPPFKAWTEVRAVCEPVLVTHPLWKGRPIIDAVCTPPRQIAVLTDLGAVYGLQSFTVKWIEKEKSDEDLKKTDGDSARPAAYSLFFQAKKPKTSNTNTGAKGENGLSSQKKPPPPSAQVSPVKGKFSLEPGLYSFRFCRPARVVVKRLRSSYSNVSCSTIWTHSVRRTRRVTEDEAETAEPEVLKEKVSCTGDPLQFPPSVLARAQQAYKDIQEQQAHASMQPLPKHKDYIPRRTDLMLENLGPDPRLLARMRSEYSKDAVRSPLLYFGAEHSHEELSDEDSS</sequence>
<name>A0A2C6L1V0_9APIC</name>
<feature type="compositionally biased region" description="Basic and acidic residues" evidence="3">
    <location>
        <begin position="133"/>
        <end position="148"/>
    </location>
</feature>
<dbReference type="VEuPathDB" id="ToxoDB:CSUI_004205"/>
<reference evidence="4 5" key="1">
    <citation type="journal article" date="2017" name="Int. J. Parasitol.">
        <title>The genome of the protozoan parasite Cystoisospora suis and a reverse vaccinology approach to identify vaccine candidates.</title>
        <authorList>
            <person name="Palmieri N."/>
            <person name="Shrestha A."/>
            <person name="Ruttkowski B."/>
            <person name="Beck T."/>
            <person name="Vogl C."/>
            <person name="Tomley F."/>
            <person name="Blake D.P."/>
            <person name="Joachim A."/>
        </authorList>
    </citation>
    <scope>NUCLEOTIDE SEQUENCE [LARGE SCALE GENOMIC DNA]</scope>
    <source>
        <strain evidence="4 5">Wien I</strain>
    </source>
</reference>
<keyword evidence="1" id="KW-0677">Repeat</keyword>
<dbReference type="SUPFAM" id="SSF50985">
    <property type="entry name" value="RCC1/BLIP-II"/>
    <property type="match status" value="1"/>
</dbReference>
<dbReference type="RefSeq" id="XP_067923624.1">
    <property type="nucleotide sequence ID" value="XM_068064398.1"/>
</dbReference>
<dbReference type="Pfam" id="PF00415">
    <property type="entry name" value="RCC1"/>
    <property type="match status" value="1"/>
</dbReference>
<keyword evidence="5" id="KW-1185">Reference proteome</keyword>
<dbReference type="GeneID" id="94427609"/>
<dbReference type="AlphaFoldDB" id="A0A2C6L1V0"/>
<dbReference type="PROSITE" id="PS50012">
    <property type="entry name" value="RCC1_3"/>
    <property type="match status" value="1"/>
</dbReference>
<proteinExistence type="predicted"/>
<dbReference type="PANTHER" id="PTHR22870:SF408">
    <property type="entry name" value="OS09G0560450 PROTEIN"/>
    <property type="match status" value="1"/>
</dbReference>
<dbReference type="EMBL" id="MIGC01001936">
    <property type="protein sequence ID" value="PHJ21945.1"/>
    <property type="molecule type" value="Genomic_DNA"/>
</dbReference>
<evidence type="ECO:0000313" key="5">
    <source>
        <dbReference type="Proteomes" id="UP000221165"/>
    </source>
</evidence>
<feature type="repeat" description="RCC1" evidence="2">
    <location>
        <begin position="61"/>
        <end position="118"/>
    </location>
</feature>
<evidence type="ECO:0000256" key="2">
    <source>
        <dbReference type="PROSITE-ProRule" id="PRU00235"/>
    </source>
</evidence>
<dbReference type="InterPro" id="IPR051210">
    <property type="entry name" value="Ub_ligase/GEF_domain"/>
</dbReference>
<dbReference type="Proteomes" id="UP000221165">
    <property type="component" value="Unassembled WGS sequence"/>
</dbReference>
<evidence type="ECO:0000256" key="3">
    <source>
        <dbReference type="SAM" id="MobiDB-lite"/>
    </source>
</evidence>
<feature type="region of interest" description="Disordered" evidence="3">
    <location>
        <begin position="270"/>
        <end position="301"/>
    </location>
</feature>
<evidence type="ECO:0000313" key="4">
    <source>
        <dbReference type="EMBL" id="PHJ21945.1"/>
    </source>
</evidence>
<accession>A0A2C6L1V0</accession>
<gene>
    <name evidence="4" type="ORF">CSUI_004205</name>
</gene>
<dbReference type="OrthoDB" id="16281at2759"/>
<feature type="region of interest" description="Disordered" evidence="3">
    <location>
        <begin position="133"/>
        <end position="161"/>
    </location>
</feature>
<protein>
    <submittedName>
        <fullName evidence="4">Myosin head (Motor domain) domain-containing protein</fullName>
    </submittedName>
</protein>
<organism evidence="4 5">
    <name type="scientific">Cystoisospora suis</name>
    <dbReference type="NCBI Taxonomy" id="483139"/>
    <lineage>
        <taxon>Eukaryota</taxon>
        <taxon>Sar</taxon>
        <taxon>Alveolata</taxon>
        <taxon>Apicomplexa</taxon>
        <taxon>Conoidasida</taxon>
        <taxon>Coccidia</taxon>
        <taxon>Eucoccidiorida</taxon>
        <taxon>Eimeriorina</taxon>
        <taxon>Sarcocystidae</taxon>
        <taxon>Cystoisospora</taxon>
    </lineage>
</organism>
<comment type="caution">
    <text evidence="4">The sequence shown here is derived from an EMBL/GenBank/DDBJ whole genome shotgun (WGS) entry which is preliminary data.</text>
</comment>
<dbReference type="InterPro" id="IPR000408">
    <property type="entry name" value="Reg_chr_condens"/>
</dbReference>
<evidence type="ECO:0000256" key="1">
    <source>
        <dbReference type="ARBA" id="ARBA00022737"/>
    </source>
</evidence>